<feature type="domain" description="Glycosyltransferase subfamily 4-like N-terminal" evidence="3">
    <location>
        <begin position="40"/>
        <end position="221"/>
    </location>
</feature>
<keyword evidence="5" id="KW-1185">Reference proteome</keyword>
<evidence type="ECO:0000259" key="2">
    <source>
        <dbReference type="Pfam" id="PF00534"/>
    </source>
</evidence>
<proteinExistence type="predicted"/>
<evidence type="ECO:0008006" key="6">
    <source>
        <dbReference type="Google" id="ProtNLM"/>
    </source>
</evidence>
<reference evidence="4 5" key="2">
    <citation type="submission" date="2018-03" db="EMBL/GenBank/DDBJ databases">
        <title>The ancient ancestry and fast evolution of plastids.</title>
        <authorList>
            <person name="Moore K.R."/>
            <person name="Magnabosco C."/>
            <person name="Momper L."/>
            <person name="Gold D.A."/>
            <person name="Bosak T."/>
            <person name="Fournier G.P."/>
        </authorList>
    </citation>
    <scope>NUCLEOTIDE SEQUENCE [LARGE SCALE GENOMIC DNA]</scope>
    <source>
        <strain evidence="4 5">ULC18</strain>
    </source>
</reference>
<reference evidence="5" key="1">
    <citation type="submission" date="2018-02" db="EMBL/GenBank/DDBJ databases">
        <authorList>
            <person name="Moore K."/>
            <person name="Momper L."/>
        </authorList>
    </citation>
    <scope>NUCLEOTIDE SEQUENCE [LARGE SCALE GENOMIC DNA]</scope>
    <source>
        <strain evidence="5">ULC18</strain>
    </source>
</reference>
<dbReference type="CDD" id="cd03801">
    <property type="entry name" value="GT4_PimA-like"/>
    <property type="match status" value="1"/>
</dbReference>
<dbReference type="Proteomes" id="UP000239576">
    <property type="component" value="Unassembled WGS sequence"/>
</dbReference>
<gene>
    <name evidence="4" type="ORF">C7B82_21555</name>
</gene>
<evidence type="ECO:0000313" key="4">
    <source>
        <dbReference type="EMBL" id="PSB25927.1"/>
    </source>
</evidence>
<dbReference type="Gene3D" id="3.40.50.2000">
    <property type="entry name" value="Glycogen Phosphorylase B"/>
    <property type="match status" value="2"/>
</dbReference>
<protein>
    <recommendedName>
        <fullName evidence="6">Glycosyltransferase family 1 protein</fullName>
    </recommendedName>
</protein>
<comment type="caution">
    <text evidence="4">The sequence shown here is derived from an EMBL/GenBank/DDBJ whole genome shotgun (WGS) entry which is preliminary data.</text>
</comment>
<dbReference type="Pfam" id="PF00534">
    <property type="entry name" value="Glycos_transf_1"/>
    <property type="match status" value="1"/>
</dbReference>
<feature type="region of interest" description="Disordered" evidence="1">
    <location>
        <begin position="1"/>
        <end position="21"/>
    </location>
</feature>
<dbReference type="EMBL" id="PVWK01000118">
    <property type="protein sequence ID" value="PSB25927.1"/>
    <property type="molecule type" value="Genomic_DNA"/>
</dbReference>
<accession>A0A2T1DZK0</accession>
<dbReference type="PANTHER" id="PTHR12526:SF637">
    <property type="entry name" value="GLYCOSYLTRANSFERASE EPSF-RELATED"/>
    <property type="match status" value="1"/>
</dbReference>
<dbReference type="PANTHER" id="PTHR12526">
    <property type="entry name" value="GLYCOSYLTRANSFERASE"/>
    <property type="match status" value="1"/>
</dbReference>
<dbReference type="OrthoDB" id="433681at2"/>
<sequence length="434" mass="48199">MQERPFNYRSTAPVSPQKRNSDELSVGYFTPGWPTETFANGIITYVAAISKGMRELGHQPHVLTYHLEHSATSDSPNVLELSSRRRPSDIIGRLSDTVVARIDRERVFRDCFVRGVCRGIETLTAGPGLDLLEIEESFGLAEVLRNRLPIPIVMRLHGPWFLNGREVEASQQDNFLRRVRDEGTAIANAFSITADSQDVLEQTREYYKLPLEQAVVIPCPIAPTPPEQRWQAQSCEPNVIGFIGRFDRHKGGDLIIDAFAQVLQDCPNTRLVFLGPDRGYTDAAGRTWQLEEYVRDRLPGALETGTVELLGQQPPSALTALRRRAQITVVASRYDNFPYTALEALSLGCPIVAARAGGIPEIITDEVTGLLFQTGDVDDLAVQLRHLLKDPELAAKLGHQAAESCAARFSPVVVAQQSIDFYKETLARWSHSKG</sequence>
<dbReference type="Pfam" id="PF13439">
    <property type="entry name" value="Glyco_transf_4"/>
    <property type="match status" value="1"/>
</dbReference>
<dbReference type="InterPro" id="IPR028098">
    <property type="entry name" value="Glyco_trans_4-like_N"/>
</dbReference>
<feature type="domain" description="Glycosyl transferase family 1" evidence="2">
    <location>
        <begin position="235"/>
        <end position="402"/>
    </location>
</feature>
<evidence type="ECO:0000256" key="1">
    <source>
        <dbReference type="SAM" id="MobiDB-lite"/>
    </source>
</evidence>
<feature type="compositionally biased region" description="Polar residues" evidence="1">
    <location>
        <begin position="8"/>
        <end position="18"/>
    </location>
</feature>
<evidence type="ECO:0000313" key="5">
    <source>
        <dbReference type="Proteomes" id="UP000239576"/>
    </source>
</evidence>
<dbReference type="AlphaFoldDB" id="A0A2T1DZK0"/>
<dbReference type="InterPro" id="IPR001296">
    <property type="entry name" value="Glyco_trans_1"/>
</dbReference>
<evidence type="ECO:0000259" key="3">
    <source>
        <dbReference type="Pfam" id="PF13439"/>
    </source>
</evidence>
<dbReference type="RefSeq" id="WP_106258485.1">
    <property type="nucleotide sequence ID" value="NZ_CAWNSW010000038.1"/>
</dbReference>
<name>A0A2T1DZK0_9CYAN</name>
<dbReference type="GO" id="GO:0016757">
    <property type="term" value="F:glycosyltransferase activity"/>
    <property type="evidence" value="ECO:0007669"/>
    <property type="project" value="InterPro"/>
</dbReference>
<organism evidence="4 5">
    <name type="scientific">Stenomitos frigidus ULC18</name>
    <dbReference type="NCBI Taxonomy" id="2107698"/>
    <lineage>
        <taxon>Bacteria</taxon>
        <taxon>Bacillati</taxon>
        <taxon>Cyanobacteriota</taxon>
        <taxon>Cyanophyceae</taxon>
        <taxon>Leptolyngbyales</taxon>
        <taxon>Leptolyngbyaceae</taxon>
        <taxon>Stenomitos</taxon>
    </lineage>
</organism>
<dbReference type="SUPFAM" id="SSF53756">
    <property type="entry name" value="UDP-Glycosyltransferase/glycogen phosphorylase"/>
    <property type="match status" value="1"/>
</dbReference>